<organism evidence="4 5">
    <name type="scientific">Secundilactobacillus silagei JCM 19001</name>
    <dbReference type="NCBI Taxonomy" id="1302250"/>
    <lineage>
        <taxon>Bacteria</taxon>
        <taxon>Bacillati</taxon>
        <taxon>Bacillota</taxon>
        <taxon>Bacilli</taxon>
        <taxon>Lactobacillales</taxon>
        <taxon>Lactobacillaceae</taxon>
        <taxon>Secundilactobacillus</taxon>
    </lineage>
</organism>
<evidence type="ECO:0000256" key="2">
    <source>
        <dbReference type="ARBA" id="ARBA00023445"/>
    </source>
</evidence>
<dbReference type="InterPro" id="IPR036291">
    <property type="entry name" value="NAD(P)-bd_dom_sf"/>
</dbReference>
<reference evidence="4 5" key="1">
    <citation type="submission" date="2015-11" db="EMBL/GenBank/DDBJ databases">
        <title>Draft genome sequences of new species of the genus Lactobacillus isolated from orchardgrass silage.</title>
        <authorList>
            <person name="Tohno M."/>
            <person name="Tanizawa Y."/>
            <person name="Arita M."/>
        </authorList>
    </citation>
    <scope>NUCLEOTIDE SEQUENCE [LARGE SCALE GENOMIC DNA]</scope>
    <source>
        <strain evidence="4 5">IWT126</strain>
    </source>
</reference>
<dbReference type="RefSeq" id="WP_089136829.1">
    <property type="nucleotide sequence ID" value="NZ_BCMG01000007.1"/>
</dbReference>
<dbReference type="Proteomes" id="UP000198402">
    <property type="component" value="Unassembled WGS sequence"/>
</dbReference>
<dbReference type="PANTHER" id="PTHR10366:SF564">
    <property type="entry name" value="STEROL-4-ALPHA-CARBOXYLATE 3-DEHYDROGENASE, DECARBOXYLATING"/>
    <property type="match status" value="1"/>
</dbReference>
<dbReference type="PANTHER" id="PTHR10366">
    <property type="entry name" value="NAD DEPENDENT EPIMERASE/DEHYDRATASE"/>
    <property type="match status" value="1"/>
</dbReference>
<evidence type="ECO:0000259" key="3">
    <source>
        <dbReference type="Pfam" id="PF01370"/>
    </source>
</evidence>
<dbReference type="AlphaFoldDB" id="A0A1Z5IIE4"/>
<dbReference type="Pfam" id="PF01370">
    <property type="entry name" value="Epimerase"/>
    <property type="match status" value="1"/>
</dbReference>
<evidence type="ECO:0000313" key="4">
    <source>
        <dbReference type="EMBL" id="GAX01537.1"/>
    </source>
</evidence>
<dbReference type="FunFam" id="3.40.50.720:FF:000336">
    <property type="entry name" value="Aldehyde reductase"/>
    <property type="match status" value="1"/>
</dbReference>
<keyword evidence="1" id="KW-0560">Oxidoreductase</keyword>
<dbReference type="OrthoDB" id="9778052at2"/>
<name>A0A1Z5IIE4_9LACO</name>
<dbReference type="EMBL" id="BCMG01000007">
    <property type="protein sequence ID" value="GAX01537.1"/>
    <property type="molecule type" value="Genomic_DNA"/>
</dbReference>
<dbReference type="CDD" id="cd05227">
    <property type="entry name" value="AR_SDR_e"/>
    <property type="match status" value="1"/>
</dbReference>
<evidence type="ECO:0000256" key="1">
    <source>
        <dbReference type="ARBA" id="ARBA00023002"/>
    </source>
</evidence>
<dbReference type="InterPro" id="IPR001509">
    <property type="entry name" value="Epimerase_deHydtase"/>
</dbReference>
<proteinExistence type="inferred from homology"/>
<gene>
    <name evidence="4" type="ORF">IWT126_01578</name>
</gene>
<dbReference type="SUPFAM" id="SSF51735">
    <property type="entry name" value="NAD(P)-binding Rossmann-fold domains"/>
    <property type="match status" value="1"/>
</dbReference>
<feature type="domain" description="NAD-dependent epimerase/dehydratase" evidence="3">
    <location>
        <begin position="7"/>
        <end position="245"/>
    </location>
</feature>
<evidence type="ECO:0000313" key="5">
    <source>
        <dbReference type="Proteomes" id="UP000198402"/>
    </source>
</evidence>
<keyword evidence="5" id="KW-1185">Reference proteome</keyword>
<dbReference type="InterPro" id="IPR050425">
    <property type="entry name" value="NAD(P)_dehydrat-like"/>
</dbReference>
<dbReference type="Gene3D" id="3.40.50.720">
    <property type="entry name" value="NAD(P)-binding Rossmann-like Domain"/>
    <property type="match status" value="1"/>
</dbReference>
<accession>A0A1Z5IIE4</accession>
<comment type="similarity">
    <text evidence="2">Belongs to the NAD(P)-dependent epimerase/dehydratase family. Dihydroflavonol-4-reductase subfamily.</text>
</comment>
<protein>
    <submittedName>
        <fullName evidence="4">Polysaccharide biosynthesis family protein</fullName>
    </submittedName>
</protein>
<sequence>MKNNNLVLVTGGNGFLAMHIIKQLLTAGYPVRATLRSLNRQNQVKTTLANTDTPNLDQLSFVQADLTQDADWPAAMADVTYVMSVAAPVFVNGNQGSEAMAQVATEGTLRIIKAAEKAGVKRVVMTANFGAVGFSNHDSTRVTTEADWTDPDEPGLSLYERSKLVAEKAAWDFLKHSNSPLEFTTVNAGAMLGPSLDNHVSGSFGIVKNLLDGSLKMIPNIHVNVVDVRDVADIHVRAMTAPKASSQRFLAIEDGDALSMMDMVTIIRKSRPELAAKLPTRSLPDWVLKLGALFNNSAKEGRLMLSLSPRVSNQKAKQVLGWKPISSSETAILKAVDSLIAAGEIKA</sequence>
<dbReference type="STRING" id="1302250.GCA_001313225_01290"/>
<dbReference type="GO" id="GO:0016616">
    <property type="term" value="F:oxidoreductase activity, acting on the CH-OH group of donors, NAD or NADP as acceptor"/>
    <property type="evidence" value="ECO:0007669"/>
    <property type="project" value="TreeGrafter"/>
</dbReference>
<comment type="caution">
    <text evidence="4">The sequence shown here is derived from an EMBL/GenBank/DDBJ whole genome shotgun (WGS) entry which is preliminary data.</text>
</comment>